<sequence>MTDTRPSFLAKNHPIRAVLEEAARGNRPTKAQLNQLAAYDAVLPTDDGIGRFAFAVDRAAARVVGVAQTGAFKDARDEAENAWARIAERMGDSARAVDGNSLPDTSDESLDAIASRIYRNG</sequence>
<reference evidence="1" key="1">
    <citation type="submission" date="2022-01" db="EMBL/GenBank/DDBJ databases">
        <title>Nocardioidaceae gen. sp. A5X3R13.</title>
        <authorList>
            <person name="Lopez Marin M.A."/>
            <person name="Uhlik O."/>
        </authorList>
    </citation>
    <scope>NUCLEOTIDE SEQUENCE</scope>
    <source>
        <strain evidence="1">A5X3R13</strain>
    </source>
</reference>
<evidence type="ECO:0000313" key="1">
    <source>
        <dbReference type="EMBL" id="UYM03446.1"/>
    </source>
</evidence>
<keyword evidence="2" id="KW-1185">Reference proteome</keyword>
<proteinExistence type="predicted"/>
<organism evidence="1 2">
    <name type="scientific">Solicola gregarius</name>
    <dbReference type="NCBI Taxonomy" id="2908642"/>
    <lineage>
        <taxon>Bacteria</taxon>
        <taxon>Bacillati</taxon>
        <taxon>Actinomycetota</taxon>
        <taxon>Actinomycetes</taxon>
        <taxon>Propionibacteriales</taxon>
        <taxon>Nocardioidaceae</taxon>
        <taxon>Solicola</taxon>
    </lineage>
</organism>
<dbReference type="AlphaFoldDB" id="A0AA46YJG3"/>
<dbReference type="EMBL" id="CP094970">
    <property type="protein sequence ID" value="UYM03446.1"/>
    <property type="molecule type" value="Genomic_DNA"/>
</dbReference>
<protein>
    <submittedName>
        <fullName evidence="1">Uncharacterized protein</fullName>
    </submittedName>
</protein>
<accession>A0AA46YJG3</accession>
<name>A0AA46YJG3_9ACTN</name>
<gene>
    <name evidence="1" type="ORF">L0C25_12855</name>
</gene>
<dbReference type="RefSeq" id="WP_271632054.1">
    <property type="nucleotide sequence ID" value="NZ_CP094970.1"/>
</dbReference>
<dbReference type="KEGG" id="sgrg:L0C25_12855"/>
<evidence type="ECO:0000313" key="2">
    <source>
        <dbReference type="Proteomes" id="UP001164390"/>
    </source>
</evidence>
<dbReference type="Proteomes" id="UP001164390">
    <property type="component" value="Chromosome"/>
</dbReference>